<dbReference type="SMART" id="SM00220">
    <property type="entry name" value="S_TKc"/>
    <property type="match status" value="1"/>
</dbReference>
<keyword evidence="27" id="KW-1185">Reference proteome</keyword>
<dbReference type="EMBL" id="JAIWQS010000005">
    <property type="protein sequence ID" value="KAJ8765682.1"/>
    <property type="molecule type" value="Genomic_DNA"/>
</dbReference>
<evidence type="ECO:0000256" key="7">
    <source>
        <dbReference type="ARBA" id="ARBA00022553"/>
    </source>
</evidence>
<dbReference type="AlphaFoldDB" id="A0AAV8TFM2"/>
<keyword evidence="11 24" id="KW-0732">Signal</keyword>
<comment type="subcellular location">
    <subcellularLocation>
        <location evidence="1">Cell membrane</location>
        <topology evidence="1">Single-pass type I membrane protein</topology>
    </subcellularLocation>
</comment>
<keyword evidence="17 23" id="KW-0472">Membrane</keyword>
<evidence type="ECO:0000256" key="20">
    <source>
        <dbReference type="ARBA" id="ARBA00047899"/>
    </source>
</evidence>
<evidence type="ECO:0000256" key="4">
    <source>
        <dbReference type="ARBA" id="ARBA00012513"/>
    </source>
</evidence>
<feature type="transmembrane region" description="Helical" evidence="23">
    <location>
        <begin position="644"/>
        <end position="667"/>
    </location>
</feature>
<accession>A0AAV8TFM2</accession>
<evidence type="ECO:0000256" key="12">
    <source>
        <dbReference type="ARBA" id="ARBA00022737"/>
    </source>
</evidence>
<dbReference type="PROSITE" id="PS00108">
    <property type="entry name" value="PROTEIN_KINASE_ST"/>
    <property type="match status" value="1"/>
</dbReference>
<evidence type="ECO:0000256" key="21">
    <source>
        <dbReference type="ARBA" id="ARBA00048679"/>
    </source>
</evidence>
<evidence type="ECO:0000256" key="2">
    <source>
        <dbReference type="ARBA" id="ARBA00008684"/>
    </source>
</evidence>
<organism evidence="26 27">
    <name type="scientific">Erythroxylum novogranatense</name>
    <dbReference type="NCBI Taxonomy" id="1862640"/>
    <lineage>
        <taxon>Eukaryota</taxon>
        <taxon>Viridiplantae</taxon>
        <taxon>Streptophyta</taxon>
        <taxon>Embryophyta</taxon>
        <taxon>Tracheophyta</taxon>
        <taxon>Spermatophyta</taxon>
        <taxon>Magnoliopsida</taxon>
        <taxon>eudicotyledons</taxon>
        <taxon>Gunneridae</taxon>
        <taxon>Pentapetalae</taxon>
        <taxon>rosids</taxon>
        <taxon>fabids</taxon>
        <taxon>Malpighiales</taxon>
        <taxon>Erythroxylaceae</taxon>
        <taxon>Erythroxylum</taxon>
    </lineage>
</organism>
<keyword evidence="13 22" id="KW-0547">Nucleotide-binding</keyword>
<dbReference type="InterPro" id="IPR032675">
    <property type="entry name" value="LRR_dom_sf"/>
</dbReference>
<feature type="domain" description="Protein kinase" evidence="25">
    <location>
        <begin position="699"/>
        <end position="1014"/>
    </location>
</feature>
<comment type="similarity">
    <text evidence="2">Belongs to the protein kinase superfamily. Ser/Thr protein kinase family.</text>
</comment>
<dbReference type="InterPro" id="IPR001611">
    <property type="entry name" value="Leu-rich_rpt"/>
</dbReference>
<evidence type="ECO:0000256" key="17">
    <source>
        <dbReference type="ARBA" id="ARBA00023136"/>
    </source>
</evidence>
<dbReference type="Pfam" id="PF07714">
    <property type="entry name" value="PK_Tyr_Ser-Thr"/>
    <property type="match status" value="1"/>
</dbReference>
<evidence type="ECO:0000256" key="8">
    <source>
        <dbReference type="ARBA" id="ARBA00022614"/>
    </source>
</evidence>
<protein>
    <recommendedName>
        <fullName evidence="4">non-specific serine/threonine protein kinase</fullName>
        <ecNumber evidence="4">2.7.11.1</ecNumber>
    </recommendedName>
</protein>
<dbReference type="FunFam" id="3.30.200.20:FF:000432">
    <property type="entry name" value="LRR receptor-like serine/threonine-protein kinase EFR"/>
    <property type="match status" value="1"/>
</dbReference>
<dbReference type="InterPro" id="IPR008271">
    <property type="entry name" value="Ser/Thr_kinase_AS"/>
</dbReference>
<dbReference type="EC" id="2.7.11.1" evidence="4"/>
<evidence type="ECO:0000256" key="15">
    <source>
        <dbReference type="ARBA" id="ARBA00022840"/>
    </source>
</evidence>
<dbReference type="Gene3D" id="1.10.510.10">
    <property type="entry name" value="Transferase(Phosphotransferase) domain 1"/>
    <property type="match status" value="1"/>
</dbReference>
<dbReference type="SUPFAM" id="SSF52058">
    <property type="entry name" value="L domain-like"/>
    <property type="match status" value="2"/>
</dbReference>
<keyword evidence="15 22" id="KW-0067">ATP-binding</keyword>
<evidence type="ECO:0000256" key="6">
    <source>
        <dbReference type="ARBA" id="ARBA00022527"/>
    </source>
</evidence>
<comment type="catalytic activity">
    <reaction evidence="20">
        <text>L-threonyl-[protein] + ATP = O-phospho-L-threonyl-[protein] + ADP + H(+)</text>
        <dbReference type="Rhea" id="RHEA:46608"/>
        <dbReference type="Rhea" id="RHEA-COMP:11060"/>
        <dbReference type="Rhea" id="RHEA-COMP:11605"/>
        <dbReference type="ChEBI" id="CHEBI:15378"/>
        <dbReference type="ChEBI" id="CHEBI:30013"/>
        <dbReference type="ChEBI" id="CHEBI:30616"/>
        <dbReference type="ChEBI" id="CHEBI:61977"/>
        <dbReference type="ChEBI" id="CHEBI:456216"/>
        <dbReference type="EC" id="2.7.11.1"/>
    </reaction>
</comment>
<keyword evidence="12" id="KW-0677">Repeat</keyword>
<keyword evidence="10 23" id="KW-0812">Transmembrane</keyword>
<proteinExistence type="inferred from homology"/>
<dbReference type="FunFam" id="1.10.510.10:FF:000358">
    <property type="entry name" value="Putative leucine-rich repeat receptor-like serine/threonine-protein kinase"/>
    <property type="match status" value="1"/>
</dbReference>
<evidence type="ECO:0000256" key="9">
    <source>
        <dbReference type="ARBA" id="ARBA00022679"/>
    </source>
</evidence>
<dbReference type="Gene3D" id="3.80.10.10">
    <property type="entry name" value="Ribonuclease Inhibitor"/>
    <property type="match status" value="2"/>
</dbReference>
<reference evidence="26 27" key="1">
    <citation type="submission" date="2021-09" db="EMBL/GenBank/DDBJ databases">
        <title>Genomic insights and catalytic innovation underlie evolution of tropane alkaloids biosynthesis.</title>
        <authorList>
            <person name="Wang Y.-J."/>
            <person name="Tian T."/>
            <person name="Huang J.-P."/>
            <person name="Huang S.-X."/>
        </authorList>
    </citation>
    <scope>NUCLEOTIDE SEQUENCE [LARGE SCALE GENOMIC DNA]</scope>
    <source>
        <strain evidence="26">KIB-2018</strain>
        <tissue evidence="26">Leaf</tissue>
    </source>
</reference>
<dbReference type="PROSITE" id="PS00107">
    <property type="entry name" value="PROTEIN_KINASE_ATP"/>
    <property type="match status" value="1"/>
</dbReference>
<feature type="binding site" evidence="22">
    <location>
        <position position="728"/>
    </location>
    <ligand>
        <name>ATP</name>
        <dbReference type="ChEBI" id="CHEBI:30616"/>
    </ligand>
</feature>
<keyword evidence="6" id="KW-0723">Serine/threonine-protein kinase</keyword>
<dbReference type="SUPFAM" id="SSF56112">
    <property type="entry name" value="Protein kinase-like (PK-like)"/>
    <property type="match status" value="1"/>
</dbReference>
<evidence type="ECO:0000256" key="24">
    <source>
        <dbReference type="SAM" id="SignalP"/>
    </source>
</evidence>
<comment type="catalytic activity">
    <reaction evidence="21">
        <text>L-seryl-[protein] + ATP = O-phospho-L-seryl-[protein] + ADP + H(+)</text>
        <dbReference type="Rhea" id="RHEA:17989"/>
        <dbReference type="Rhea" id="RHEA-COMP:9863"/>
        <dbReference type="Rhea" id="RHEA-COMP:11604"/>
        <dbReference type="ChEBI" id="CHEBI:15378"/>
        <dbReference type="ChEBI" id="CHEBI:29999"/>
        <dbReference type="ChEBI" id="CHEBI:30616"/>
        <dbReference type="ChEBI" id="CHEBI:83421"/>
        <dbReference type="ChEBI" id="CHEBI:456216"/>
        <dbReference type="EC" id="2.7.11.1"/>
    </reaction>
</comment>
<dbReference type="InterPro" id="IPR017441">
    <property type="entry name" value="Protein_kinase_ATP_BS"/>
</dbReference>
<dbReference type="InterPro" id="IPR013210">
    <property type="entry name" value="LRR_N_plant-typ"/>
</dbReference>
<sequence>MDTGTLCLLFILLAFQLPLCISFLPGNETDRLSLLAIKDQIEHDPFERLKSWNDSSHFCHWLGVTCGRRHQRVVKLNLTAWELAGRLAPDIGNISFLRVINLQTNSFSDRIPPELGLLFRLRMLSLGNNMFIGETPVNVSRCSNLQELDVGYNNLTGKLPVEFGFLSNLRVLIIQKNRLFGEMPSSLANISFLEDIYGESNNFQGDIPERFGQLRRLNLFALGDNNLSGSIPTSMYSISSLTVIDVATNQLRGSLPHNLGETLPNLVYLGLGENQFTGLIPSSLSNASNLGSLDLSDNNFTGIMPTFARQRSLHRLIVNDNNLGNGQDDDLNFLVSLANNTALEVLVISDNNFGGIMPKIVSNFSAKLRDMMFHGNQIRGTVPIEIGNLISLQYLRLEENHLAGSIPSSIGKLENLYRLYLHGNELSGSIPSALGNATSLNELSLGRNKLQGSIPSSLGDCRHLLHLNLAENKLSGPIPKVLFGISSLAMYLTLYDNEFEGSLPSEVGNLEMLGGLDVSNNRLTGEIPASLGNCKSLESLFLGGNFFHGKIPESLGSLRAVQYLNLSHNNFTGQIPEFMGHLRLLEGLDLSFNDLEGEVPVQGVFQNATAVLLVGNQKLCGGIPQLNLSRCTSGKSKSSSKVKLATAIACGLLGLIFTISFAIFCWLRKRKTLADSRLSVKIPFQQVSYQDLAKATAGFSGNNLIGAGSFGTVYKGILEQDQAVVAVKVLNLLNKGASKSFMVECEALKNIRHRNLVKVVTACSSIDFQGNNFKALVYEYMINGSLEQWLHSTDKTVGTQELRSLNLIQRLSIAIDVASALDYLHHQCETPIAHCDLKPSNVMLDADMTARVGDFGLARFLHDTCTQVVPNSNQSSTGGIRGTIGYIAPEYGMLSEVTTYGDVYSYGIMLLELFTGKKPTDAMFNEELNLHNFVKVALPDHVTKIVDPEILEEGQGPSVNATASRSNNVVNHIIMECLIAILKIGLACSAEVPEERMNISNVTVQLQKSRDILLGTGVRRRR</sequence>
<evidence type="ECO:0000313" key="27">
    <source>
        <dbReference type="Proteomes" id="UP001159364"/>
    </source>
</evidence>
<feature type="signal peptide" evidence="24">
    <location>
        <begin position="1"/>
        <end position="22"/>
    </location>
</feature>
<dbReference type="PANTHER" id="PTHR27008">
    <property type="entry name" value="OS04G0122200 PROTEIN"/>
    <property type="match status" value="1"/>
</dbReference>
<gene>
    <name evidence="26" type="ORF">K2173_014804</name>
</gene>
<keyword evidence="14" id="KW-0418">Kinase</keyword>
<dbReference type="GO" id="GO:0004674">
    <property type="term" value="F:protein serine/threonine kinase activity"/>
    <property type="evidence" value="ECO:0007669"/>
    <property type="project" value="UniProtKB-KW"/>
</dbReference>
<dbReference type="InterPro" id="IPR011009">
    <property type="entry name" value="Kinase-like_dom_sf"/>
</dbReference>
<dbReference type="GO" id="GO:0005886">
    <property type="term" value="C:plasma membrane"/>
    <property type="evidence" value="ECO:0007669"/>
    <property type="project" value="UniProtKB-SubCell"/>
</dbReference>
<dbReference type="InterPro" id="IPR001245">
    <property type="entry name" value="Ser-Thr/Tyr_kinase_cat_dom"/>
</dbReference>
<evidence type="ECO:0000256" key="23">
    <source>
        <dbReference type="SAM" id="Phobius"/>
    </source>
</evidence>
<dbReference type="FunFam" id="3.80.10.10:FF:000275">
    <property type="entry name" value="Leucine-rich repeat receptor-like protein kinase"/>
    <property type="match status" value="1"/>
</dbReference>
<dbReference type="Pfam" id="PF08263">
    <property type="entry name" value="LRRNT_2"/>
    <property type="match status" value="1"/>
</dbReference>
<evidence type="ECO:0000256" key="5">
    <source>
        <dbReference type="ARBA" id="ARBA00022475"/>
    </source>
</evidence>
<evidence type="ECO:0000256" key="16">
    <source>
        <dbReference type="ARBA" id="ARBA00022989"/>
    </source>
</evidence>
<keyword evidence="19" id="KW-0325">Glycoprotein</keyword>
<evidence type="ECO:0000256" key="10">
    <source>
        <dbReference type="ARBA" id="ARBA00022692"/>
    </source>
</evidence>
<dbReference type="PROSITE" id="PS50011">
    <property type="entry name" value="PROTEIN_KINASE_DOM"/>
    <property type="match status" value="1"/>
</dbReference>
<dbReference type="PANTHER" id="PTHR27008:SF596">
    <property type="entry name" value="OS02G0215500 PROTEIN"/>
    <property type="match status" value="1"/>
</dbReference>
<evidence type="ECO:0000259" key="25">
    <source>
        <dbReference type="PROSITE" id="PS50011"/>
    </source>
</evidence>
<dbReference type="Gene3D" id="3.30.200.20">
    <property type="entry name" value="Phosphorylase Kinase, domain 1"/>
    <property type="match status" value="1"/>
</dbReference>
<dbReference type="FunFam" id="3.80.10.10:FF:000383">
    <property type="entry name" value="Leucine-rich repeat receptor protein kinase EMS1"/>
    <property type="match status" value="1"/>
</dbReference>
<dbReference type="SMART" id="SM00369">
    <property type="entry name" value="LRR_TYP"/>
    <property type="match status" value="9"/>
</dbReference>
<dbReference type="Pfam" id="PF00560">
    <property type="entry name" value="LRR_1"/>
    <property type="match status" value="5"/>
</dbReference>
<evidence type="ECO:0000256" key="13">
    <source>
        <dbReference type="ARBA" id="ARBA00022741"/>
    </source>
</evidence>
<evidence type="ECO:0000256" key="14">
    <source>
        <dbReference type="ARBA" id="ARBA00022777"/>
    </source>
</evidence>
<keyword evidence="8" id="KW-0433">Leucine-rich repeat</keyword>
<dbReference type="Proteomes" id="UP001159364">
    <property type="component" value="Linkage Group LG05"/>
</dbReference>
<evidence type="ECO:0000256" key="18">
    <source>
        <dbReference type="ARBA" id="ARBA00023170"/>
    </source>
</evidence>
<dbReference type="InterPro" id="IPR055414">
    <property type="entry name" value="LRR_R13L4/SHOC2-like"/>
</dbReference>
<dbReference type="InterPro" id="IPR051809">
    <property type="entry name" value="Plant_receptor-like_S/T_kinase"/>
</dbReference>
<comment type="similarity">
    <text evidence="3">Belongs to the RLP family.</text>
</comment>
<evidence type="ECO:0000256" key="11">
    <source>
        <dbReference type="ARBA" id="ARBA00022729"/>
    </source>
</evidence>
<evidence type="ECO:0000256" key="19">
    <source>
        <dbReference type="ARBA" id="ARBA00023180"/>
    </source>
</evidence>
<evidence type="ECO:0000313" key="26">
    <source>
        <dbReference type="EMBL" id="KAJ8765682.1"/>
    </source>
</evidence>
<dbReference type="FunFam" id="3.80.10.10:FF:000288">
    <property type="entry name" value="LRR receptor-like serine/threonine-protein kinase EFR"/>
    <property type="match status" value="1"/>
</dbReference>
<dbReference type="InterPro" id="IPR003591">
    <property type="entry name" value="Leu-rich_rpt_typical-subtyp"/>
</dbReference>
<keyword evidence="7" id="KW-0597">Phosphoprotein</keyword>
<dbReference type="Pfam" id="PF23598">
    <property type="entry name" value="LRR_14"/>
    <property type="match status" value="2"/>
</dbReference>
<name>A0AAV8TFM2_9ROSI</name>
<keyword evidence="16 23" id="KW-1133">Transmembrane helix</keyword>
<evidence type="ECO:0000256" key="3">
    <source>
        <dbReference type="ARBA" id="ARBA00009592"/>
    </source>
</evidence>
<dbReference type="GO" id="GO:0005524">
    <property type="term" value="F:ATP binding"/>
    <property type="evidence" value="ECO:0007669"/>
    <property type="project" value="UniProtKB-UniRule"/>
</dbReference>
<keyword evidence="9" id="KW-0808">Transferase</keyword>
<evidence type="ECO:0000256" key="1">
    <source>
        <dbReference type="ARBA" id="ARBA00004251"/>
    </source>
</evidence>
<keyword evidence="5" id="KW-1003">Cell membrane</keyword>
<evidence type="ECO:0000256" key="22">
    <source>
        <dbReference type="PROSITE-ProRule" id="PRU10141"/>
    </source>
</evidence>
<dbReference type="InterPro" id="IPR000719">
    <property type="entry name" value="Prot_kinase_dom"/>
</dbReference>
<feature type="chain" id="PRO_5043619841" description="non-specific serine/threonine protein kinase" evidence="24">
    <location>
        <begin position="23"/>
        <end position="1022"/>
    </location>
</feature>
<keyword evidence="18" id="KW-0675">Receptor</keyword>
<comment type="caution">
    <text evidence="26">The sequence shown here is derived from an EMBL/GenBank/DDBJ whole genome shotgun (WGS) entry which is preliminary data.</text>
</comment>